<evidence type="ECO:0000313" key="8">
    <source>
        <dbReference type="EMBL" id="KRL89741.1"/>
    </source>
</evidence>
<dbReference type="RefSeq" id="WP_156648303.1">
    <property type="nucleotide sequence ID" value="NZ_AZFK01000042.1"/>
</dbReference>
<keyword evidence="4 6" id="KW-1133">Transmembrane helix</keyword>
<protein>
    <submittedName>
        <fullName evidence="8">Competence protein</fullName>
    </submittedName>
</protein>
<feature type="transmembrane region" description="Helical" evidence="6">
    <location>
        <begin position="338"/>
        <end position="356"/>
    </location>
</feature>
<dbReference type="AlphaFoldDB" id="A0A0R1U8T7"/>
<accession>A0A0R1U8T7</accession>
<evidence type="ECO:0000256" key="3">
    <source>
        <dbReference type="ARBA" id="ARBA00022692"/>
    </source>
</evidence>
<comment type="subcellular location">
    <subcellularLocation>
        <location evidence="1">Cell membrane</location>
        <topology evidence="1">Multi-pass membrane protein</topology>
    </subcellularLocation>
</comment>
<dbReference type="InterPro" id="IPR001279">
    <property type="entry name" value="Metallo-B-lactamas"/>
</dbReference>
<feature type="transmembrane region" description="Helical" evidence="6">
    <location>
        <begin position="219"/>
        <end position="244"/>
    </location>
</feature>
<dbReference type="PATRIC" id="fig|1423760.3.peg.1657"/>
<evidence type="ECO:0000313" key="9">
    <source>
        <dbReference type="Proteomes" id="UP000050816"/>
    </source>
</evidence>
<feature type="transmembrane region" description="Helical" evidence="6">
    <location>
        <begin position="305"/>
        <end position="326"/>
    </location>
</feature>
<evidence type="ECO:0000256" key="4">
    <source>
        <dbReference type="ARBA" id="ARBA00022989"/>
    </source>
</evidence>
<dbReference type="InterPro" id="IPR004477">
    <property type="entry name" value="ComEC_N"/>
</dbReference>
<reference evidence="8 9" key="1">
    <citation type="journal article" date="2015" name="Genome Announc.">
        <title>Expanding the biotechnology potential of lactobacilli through comparative genomics of 213 strains and associated genera.</title>
        <authorList>
            <person name="Sun Z."/>
            <person name="Harris H.M."/>
            <person name="McCann A."/>
            <person name="Guo C."/>
            <person name="Argimon S."/>
            <person name="Zhang W."/>
            <person name="Yang X."/>
            <person name="Jeffery I.B."/>
            <person name="Cooney J.C."/>
            <person name="Kagawa T.F."/>
            <person name="Liu W."/>
            <person name="Song Y."/>
            <person name="Salvetti E."/>
            <person name="Wrobel A."/>
            <person name="Rasinkangas P."/>
            <person name="Parkhill J."/>
            <person name="Rea M.C."/>
            <person name="O'Sullivan O."/>
            <person name="Ritari J."/>
            <person name="Douillard F.P."/>
            <person name="Paul Ross R."/>
            <person name="Yang R."/>
            <person name="Briner A.E."/>
            <person name="Felis G.E."/>
            <person name="de Vos W.M."/>
            <person name="Barrangou R."/>
            <person name="Klaenhammer T.R."/>
            <person name="Caufield P.W."/>
            <person name="Cui Y."/>
            <person name="Zhang H."/>
            <person name="O'Toole P.W."/>
        </authorList>
    </citation>
    <scope>NUCLEOTIDE SEQUENCE [LARGE SCALE GENOMIC DNA]</scope>
    <source>
        <strain evidence="8 9">DSM 15946</strain>
    </source>
</reference>
<dbReference type="Pfam" id="PF03772">
    <property type="entry name" value="Competence"/>
    <property type="match status" value="1"/>
</dbReference>
<dbReference type="SMART" id="SM00849">
    <property type="entry name" value="Lactamase_B"/>
    <property type="match status" value="1"/>
</dbReference>
<dbReference type="InterPro" id="IPR052159">
    <property type="entry name" value="Competence_DNA_uptake"/>
</dbReference>
<organism evidence="8 9">
    <name type="scientific">Limosilactobacillus ingluviei DSM 15946</name>
    <dbReference type="NCBI Taxonomy" id="1423760"/>
    <lineage>
        <taxon>Bacteria</taxon>
        <taxon>Bacillati</taxon>
        <taxon>Bacillota</taxon>
        <taxon>Bacilli</taxon>
        <taxon>Lactobacillales</taxon>
        <taxon>Lactobacillaceae</taxon>
        <taxon>Limosilactobacillus</taxon>
    </lineage>
</organism>
<dbReference type="EMBL" id="AZFK01000042">
    <property type="protein sequence ID" value="KRL89741.1"/>
    <property type="molecule type" value="Genomic_DNA"/>
</dbReference>
<dbReference type="CDD" id="cd07731">
    <property type="entry name" value="ComA-like_MBL-fold"/>
    <property type="match status" value="1"/>
</dbReference>
<gene>
    <name evidence="8" type="ORF">FC43_GL001584</name>
</gene>
<dbReference type="GO" id="GO:0005886">
    <property type="term" value="C:plasma membrane"/>
    <property type="evidence" value="ECO:0007669"/>
    <property type="project" value="UniProtKB-SubCell"/>
</dbReference>
<dbReference type="Gene3D" id="3.60.15.10">
    <property type="entry name" value="Ribonuclease Z/Hydroxyacylglutathione hydrolase-like"/>
    <property type="match status" value="1"/>
</dbReference>
<dbReference type="GO" id="GO:0030420">
    <property type="term" value="P:establishment of competence for transformation"/>
    <property type="evidence" value="ECO:0007669"/>
    <property type="project" value="InterPro"/>
</dbReference>
<dbReference type="InterPro" id="IPR035681">
    <property type="entry name" value="ComA-like_MBL"/>
</dbReference>
<evidence type="ECO:0000256" key="5">
    <source>
        <dbReference type="ARBA" id="ARBA00023136"/>
    </source>
</evidence>
<evidence type="ECO:0000256" key="1">
    <source>
        <dbReference type="ARBA" id="ARBA00004651"/>
    </source>
</evidence>
<feature type="transmembrane region" description="Helical" evidence="6">
    <location>
        <begin position="362"/>
        <end position="385"/>
    </location>
</feature>
<proteinExistence type="predicted"/>
<dbReference type="PANTHER" id="PTHR30619:SF7">
    <property type="entry name" value="BETA-LACTAMASE DOMAIN PROTEIN"/>
    <property type="match status" value="1"/>
</dbReference>
<dbReference type="PANTHER" id="PTHR30619">
    <property type="entry name" value="DNA INTERNALIZATION/COMPETENCE PROTEIN COMEC/REC2"/>
    <property type="match status" value="1"/>
</dbReference>
<evidence type="ECO:0000256" key="2">
    <source>
        <dbReference type="ARBA" id="ARBA00022475"/>
    </source>
</evidence>
<sequence>MAVALVAALLLGHQLWAGVALAYLAWRLTTWHCPRGRRWVGLLALAMVGRCLLHQTVIQQRTLPAARMGTYQVVVQPDAWQVNGQLALATGRLGKEPVRVSLQLTSPAQVKQIKQLTTPVVATVTGQKGPLLPATNVNQFDYQKYENAQGVANQVRGRGALTPLAPASPWAVIHGWRARLTHRLARFPQPLASYCQRLLLGQNDPALGPTITAAQTLGVIHLFCLSGLHAFVFVALLRGGLLALHVTRETTTWLEIIALPLLWVLGGGATSLTRAILMLEFQLLARQAGCSSRVSWQVSLILHSLLQPGVLLSLGGQLSYLLAWGISRCQFQAAWRRLVAIQLIGLPPLLYAAYQFHFLSLLANWLLVPLFASVVLPGLLVIALLGPGFSGVVSLANAGLQGLQAALTGLAALPGNCYFGKPAAVVVVGLLLVTLLLVEEEVRFRRRWPWLMGAYLLCFGVIHCPLSGEVTFVDIGQGDCALIRTPLNRQVIMIDTGGQLQFRPPGWAKRQPAQRDRALTTSVNYLKSHGIHRLDYLCLSHRDADHIGYLTTVVQQLQVKAILVPQGMEKLPKLTRQLPAQVPVVPVTDRSQPVGLPLAVLHPFGPGQGKNEDSMVLWGKFGGQRFLFTGDLDRAGERAVLHRYPQLQVEVLKLGHHGSQTASDPAVLRQLRPRLAIISAGRKNRYGHPHQSTIQTLKRQHIPFWSTQQRGMITYRYWGNHGKWTTKLKGSELTWMLPPYARN</sequence>
<dbReference type="Proteomes" id="UP000050816">
    <property type="component" value="Unassembled WGS sequence"/>
</dbReference>
<dbReference type="SUPFAM" id="SSF56281">
    <property type="entry name" value="Metallo-hydrolase/oxidoreductase"/>
    <property type="match status" value="1"/>
</dbReference>
<dbReference type="InterPro" id="IPR004797">
    <property type="entry name" value="Competence_ComEC/Rec2"/>
</dbReference>
<feature type="domain" description="Metallo-beta-lactamase" evidence="7">
    <location>
        <begin position="477"/>
        <end position="682"/>
    </location>
</feature>
<keyword evidence="2" id="KW-1003">Cell membrane</keyword>
<dbReference type="InterPro" id="IPR036866">
    <property type="entry name" value="RibonucZ/Hydroxyglut_hydro"/>
</dbReference>
<feature type="transmembrane region" description="Helical" evidence="6">
    <location>
        <begin position="256"/>
        <end position="277"/>
    </location>
</feature>
<evidence type="ECO:0000256" key="6">
    <source>
        <dbReference type="SAM" id="Phobius"/>
    </source>
</evidence>
<name>A0A0R1U8T7_9LACO</name>
<evidence type="ECO:0000259" key="7">
    <source>
        <dbReference type="SMART" id="SM00849"/>
    </source>
</evidence>
<dbReference type="Pfam" id="PF00753">
    <property type="entry name" value="Lactamase_B"/>
    <property type="match status" value="1"/>
</dbReference>
<comment type="caution">
    <text evidence="8">The sequence shown here is derived from an EMBL/GenBank/DDBJ whole genome shotgun (WGS) entry which is preliminary data.</text>
</comment>
<keyword evidence="5 6" id="KW-0472">Membrane</keyword>
<keyword evidence="3 6" id="KW-0812">Transmembrane</keyword>
<dbReference type="NCBIfam" id="TIGR00360">
    <property type="entry name" value="ComEC_N-term"/>
    <property type="match status" value="1"/>
</dbReference>
<dbReference type="NCBIfam" id="TIGR00361">
    <property type="entry name" value="ComEC_Rec2"/>
    <property type="match status" value="1"/>
</dbReference>
<feature type="transmembrane region" description="Helical" evidence="6">
    <location>
        <begin position="419"/>
        <end position="438"/>
    </location>
</feature>